<evidence type="ECO:0000256" key="6">
    <source>
        <dbReference type="ARBA" id="ARBA00022968"/>
    </source>
</evidence>
<dbReference type="GO" id="GO:0009986">
    <property type="term" value="C:cell surface"/>
    <property type="evidence" value="ECO:0007669"/>
    <property type="project" value="TreeGrafter"/>
</dbReference>
<evidence type="ECO:0000256" key="1">
    <source>
        <dbReference type="ARBA" id="ARBA00004401"/>
    </source>
</evidence>
<keyword evidence="7" id="KW-1133">Transmembrane helix</keyword>
<evidence type="ECO:0000256" key="5">
    <source>
        <dbReference type="ARBA" id="ARBA00022801"/>
    </source>
</evidence>
<evidence type="ECO:0000256" key="14">
    <source>
        <dbReference type="ARBA" id="ARBA00038929"/>
    </source>
</evidence>
<keyword evidence="9" id="KW-0325">Glycoprotein</keyword>
<evidence type="ECO:0000256" key="18">
    <source>
        <dbReference type="SAM" id="SignalP"/>
    </source>
</evidence>
<proteinExistence type="inferred from homology"/>
<dbReference type="GO" id="GO:0005576">
    <property type="term" value="C:extracellular region"/>
    <property type="evidence" value="ECO:0007669"/>
    <property type="project" value="TreeGrafter"/>
</dbReference>
<dbReference type="GO" id="GO:0004338">
    <property type="term" value="F:glucan exo-1,3-beta-glucosidase activity"/>
    <property type="evidence" value="ECO:0007669"/>
    <property type="project" value="UniProtKB-EC"/>
</dbReference>
<evidence type="ECO:0000313" key="23">
    <source>
        <dbReference type="Proteomes" id="UP000325113"/>
    </source>
</evidence>
<feature type="signal peptide" evidence="18">
    <location>
        <begin position="1"/>
        <end position="20"/>
    </location>
</feature>
<feature type="chain" id="PRO_5033845698" description="glucan 1,3-beta-glucosidase" evidence="18">
    <location>
        <begin position="21"/>
        <end position="409"/>
    </location>
</feature>
<keyword evidence="8" id="KW-0472">Membrane</keyword>
<comment type="similarity">
    <text evidence="2 16">Belongs to the glycosyl hydrolase 5 (cellulase A) family.</text>
</comment>
<evidence type="ECO:0000256" key="3">
    <source>
        <dbReference type="ARBA" id="ARBA00022475"/>
    </source>
</evidence>
<evidence type="ECO:0000313" key="22">
    <source>
        <dbReference type="Proteomes" id="UP000324907"/>
    </source>
</evidence>
<evidence type="ECO:0000256" key="17">
    <source>
        <dbReference type="SAM" id="MobiDB-lite"/>
    </source>
</evidence>
<dbReference type="Proteomes" id="UP000325113">
    <property type="component" value="Unassembled WGS sequence"/>
</dbReference>
<evidence type="ECO:0000259" key="19">
    <source>
        <dbReference type="Pfam" id="PF00150"/>
    </source>
</evidence>
<comment type="caution">
    <text evidence="20">The sequence shown here is derived from an EMBL/GenBank/DDBJ whole genome shotgun (WGS) entry which is preliminary data.</text>
</comment>
<dbReference type="Gene3D" id="3.20.20.80">
    <property type="entry name" value="Glycosidases"/>
    <property type="match status" value="1"/>
</dbReference>
<dbReference type="EC" id="3.2.1.58" evidence="14"/>
<keyword evidence="11" id="KW-0961">Cell wall biogenesis/degradation</keyword>
<dbReference type="InterPro" id="IPR050386">
    <property type="entry name" value="Glycosyl_hydrolase_5"/>
</dbReference>
<dbReference type="Pfam" id="PF00150">
    <property type="entry name" value="Cellulase"/>
    <property type="match status" value="1"/>
</dbReference>
<organism evidence="20 23">
    <name type="scientific">Cafeteria roenbergensis</name>
    <name type="common">Marine flagellate</name>
    <dbReference type="NCBI Taxonomy" id="33653"/>
    <lineage>
        <taxon>Eukaryota</taxon>
        <taxon>Sar</taxon>
        <taxon>Stramenopiles</taxon>
        <taxon>Bigyra</taxon>
        <taxon>Opalozoa</taxon>
        <taxon>Bicosoecida</taxon>
        <taxon>Cafeteriaceae</taxon>
        <taxon>Cafeteria</taxon>
    </lineage>
</organism>
<evidence type="ECO:0000256" key="13">
    <source>
        <dbReference type="ARBA" id="ARBA00037126"/>
    </source>
</evidence>
<dbReference type="SUPFAM" id="SSF51445">
    <property type="entry name" value="(Trans)glycosidases"/>
    <property type="match status" value="1"/>
</dbReference>
<sequence>MPRISLAFAAALACAAAVSAAGPASLDADGVYRGVNLGGWLVLESWLSPSVFAKHGVAAGAGEWQFCEKVGRDQCGPALQEHWDTWLTEAHIATLAEAGLQYARIPLGYWIVDRNSTEPLPAGGWWYLERAVGWLKGHGMRAVLDLHGAPGSQNGHDNSGRTGDIQWPRPGNVNRTVAVLAEIARRVVAWDASGNASMAGAVAGIEVLNEPWTPAVGGPVTYDLLRDFYVRAYDAVREQGFNGTIWVSDGFAGSGPWVGVLAPPQYTDVLLDSHLYHAFGGPTTNMTAWDTVRFVCDQDGPGVAGRTDADWVVVGEWSNAVTKRNPPGGRLQGGAASWLRAMLVAQLGAWDGSFAGGPGRGAGPGKGSFFWNFRTETGEAGWDLLMLLDQAGAPPQLSTAALSEFEFSC</sequence>
<comment type="subcellular location">
    <subcellularLocation>
        <location evidence="1">Cell membrane</location>
        <topology evidence="1">Single-pass type II membrane protein</topology>
    </subcellularLocation>
</comment>
<feature type="region of interest" description="Disordered" evidence="17">
    <location>
        <begin position="149"/>
        <end position="168"/>
    </location>
</feature>
<evidence type="ECO:0000256" key="16">
    <source>
        <dbReference type="RuleBase" id="RU361153"/>
    </source>
</evidence>
<dbReference type="GO" id="GO:0005886">
    <property type="term" value="C:plasma membrane"/>
    <property type="evidence" value="ECO:0007669"/>
    <property type="project" value="UniProtKB-SubCell"/>
</dbReference>
<reference evidence="22 23" key="1">
    <citation type="submission" date="2019-07" db="EMBL/GenBank/DDBJ databases">
        <title>Genomes of Cafeteria roenbergensis.</title>
        <authorList>
            <person name="Fischer M.G."/>
            <person name="Hackl T."/>
            <person name="Roman M."/>
        </authorList>
    </citation>
    <scope>NUCLEOTIDE SEQUENCE [LARGE SCALE GENOMIC DNA]</scope>
    <source>
        <strain evidence="20 23">Cflag</strain>
        <strain evidence="21 22">RCC970-E3</strain>
    </source>
</reference>
<evidence type="ECO:0000256" key="10">
    <source>
        <dbReference type="ARBA" id="ARBA00023295"/>
    </source>
</evidence>
<evidence type="ECO:0000256" key="12">
    <source>
        <dbReference type="ARBA" id="ARBA00036824"/>
    </source>
</evidence>
<evidence type="ECO:0000256" key="2">
    <source>
        <dbReference type="ARBA" id="ARBA00005641"/>
    </source>
</evidence>
<comment type="function">
    <text evidence="13">Glucosidase involved in the degradation of cellulosic biomass. Active on lichenan.</text>
</comment>
<dbReference type="GO" id="GO:0009251">
    <property type="term" value="P:glucan catabolic process"/>
    <property type="evidence" value="ECO:0007669"/>
    <property type="project" value="TreeGrafter"/>
</dbReference>
<keyword evidence="5 16" id="KW-0378">Hydrolase</keyword>
<evidence type="ECO:0000313" key="21">
    <source>
        <dbReference type="EMBL" id="KAA0169373.1"/>
    </source>
</evidence>
<dbReference type="GO" id="GO:0071555">
    <property type="term" value="P:cell wall organization"/>
    <property type="evidence" value="ECO:0007669"/>
    <property type="project" value="UniProtKB-KW"/>
</dbReference>
<evidence type="ECO:0000313" key="20">
    <source>
        <dbReference type="EMBL" id="KAA0168124.1"/>
    </source>
</evidence>
<evidence type="ECO:0000256" key="11">
    <source>
        <dbReference type="ARBA" id="ARBA00023316"/>
    </source>
</evidence>
<dbReference type="EMBL" id="VLTL01000023">
    <property type="protein sequence ID" value="KAA0169373.1"/>
    <property type="molecule type" value="Genomic_DNA"/>
</dbReference>
<keyword evidence="10 16" id="KW-0326">Glycosidase</keyword>
<dbReference type="InterPro" id="IPR017853">
    <property type="entry name" value="GH"/>
</dbReference>
<feature type="compositionally biased region" description="Polar residues" evidence="17">
    <location>
        <begin position="151"/>
        <end position="161"/>
    </location>
</feature>
<dbReference type="EMBL" id="VLTM01000003">
    <property type="protein sequence ID" value="KAA0168124.1"/>
    <property type="molecule type" value="Genomic_DNA"/>
</dbReference>
<keyword evidence="3" id="KW-1003">Cell membrane</keyword>
<keyword evidence="4" id="KW-0812">Transmembrane</keyword>
<name>A0A5A8DTT9_CAFRO</name>
<feature type="domain" description="Glycoside hydrolase family 5" evidence="19">
    <location>
        <begin position="87"/>
        <end position="281"/>
    </location>
</feature>
<accession>A0A5A8DTT9</accession>
<evidence type="ECO:0000256" key="8">
    <source>
        <dbReference type="ARBA" id="ARBA00023136"/>
    </source>
</evidence>
<dbReference type="AlphaFoldDB" id="A0A5A8DTT9"/>
<evidence type="ECO:0000256" key="15">
    <source>
        <dbReference type="ARBA" id="ARBA00041260"/>
    </source>
</evidence>
<dbReference type="InterPro" id="IPR001547">
    <property type="entry name" value="Glyco_hydro_5"/>
</dbReference>
<evidence type="ECO:0000256" key="4">
    <source>
        <dbReference type="ARBA" id="ARBA00022692"/>
    </source>
</evidence>
<gene>
    <name evidence="21" type="ORF">FNF28_02154</name>
    <name evidence="20" type="ORF">FNF31_00622</name>
</gene>
<evidence type="ECO:0000256" key="7">
    <source>
        <dbReference type="ARBA" id="ARBA00022989"/>
    </source>
</evidence>
<dbReference type="PANTHER" id="PTHR31297">
    <property type="entry name" value="GLUCAN ENDO-1,6-BETA-GLUCOSIDASE B"/>
    <property type="match status" value="1"/>
</dbReference>
<keyword evidence="6" id="KW-0735">Signal-anchor</keyword>
<evidence type="ECO:0000256" key="9">
    <source>
        <dbReference type="ARBA" id="ARBA00023180"/>
    </source>
</evidence>
<dbReference type="PANTHER" id="PTHR31297:SF34">
    <property type="entry name" value="GLUCAN 1,3-BETA-GLUCOSIDASE 2"/>
    <property type="match status" value="1"/>
</dbReference>
<dbReference type="Proteomes" id="UP000324907">
    <property type="component" value="Unassembled WGS sequence"/>
</dbReference>
<protein>
    <recommendedName>
        <fullName evidence="14">glucan 1,3-beta-glucosidase</fullName>
        <ecNumber evidence="14">3.2.1.58</ecNumber>
    </recommendedName>
    <alternativeName>
        <fullName evidence="15">Exo-1,3-beta-glucanase D</fullName>
    </alternativeName>
</protein>
<comment type="catalytic activity">
    <reaction evidence="12">
        <text>Successive hydrolysis of beta-D-glucose units from the non-reducing ends of (1-&gt;3)-beta-D-glucans, releasing alpha-glucose.</text>
        <dbReference type="EC" id="3.2.1.58"/>
    </reaction>
</comment>
<keyword evidence="18" id="KW-0732">Signal</keyword>